<organism evidence="1 2">
    <name type="scientific">Devosia rhodophyticola</name>
    <dbReference type="NCBI Taxonomy" id="3026423"/>
    <lineage>
        <taxon>Bacteria</taxon>
        <taxon>Pseudomonadati</taxon>
        <taxon>Pseudomonadota</taxon>
        <taxon>Alphaproteobacteria</taxon>
        <taxon>Hyphomicrobiales</taxon>
        <taxon>Devosiaceae</taxon>
        <taxon>Devosia</taxon>
    </lineage>
</organism>
<dbReference type="RefSeq" id="WP_282211705.1">
    <property type="nucleotide sequence ID" value="NZ_CP118247.1"/>
</dbReference>
<dbReference type="SUPFAM" id="SSF50939">
    <property type="entry name" value="Sialidases"/>
    <property type="match status" value="1"/>
</dbReference>
<keyword evidence="2" id="KW-1185">Reference proteome</keyword>
<evidence type="ECO:0000313" key="2">
    <source>
        <dbReference type="Proteomes" id="UP001222118"/>
    </source>
</evidence>
<sequence length="375" mass="41513">MSKMHISARGTLVEAEAGTDHAALTFPTITCLSNGDMLACWRQGSSKECDSEIIGFRRSTDNGRTWGKTYFPFDAATVDGRNGSLKICYVTQITPDQLVAAVMWVDRTAFPGQPLFNPETEGCLPMAILLAHSHDNGQTWSGFSKVDLPENLGPPSLTNPMMVLTDGTWLLSIETNKTYMDGSPWKQKAVFVRSEDKGEHWSDPWDVAVDPSGRIFNWDLRCVVTPTDEIATFAWTYDKKANRYLNIHRRISTDGGRSWTASEDLGITDQAGRPATLRDGRLLLPWVDRFGCASIQLRTAQGIDAPFQPDTQIDLHQQLETDSRTNAATGELLAEMGLWNFGLPYAEAAPDGGAIVCYYAGTPEAMSLHWMRINP</sequence>
<dbReference type="InterPro" id="IPR036278">
    <property type="entry name" value="Sialidase_sf"/>
</dbReference>
<dbReference type="Proteomes" id="UP001222118">
    <property type="component" value="Chromosome"/>
</dbReference>
<dbReference type="CDD" id="cd15482">
    <property type="entry name" value="Sialidase_non-viral"/>
    <property type="match status" value="1"/>
</dbReference>
<dbReference type="Pfam" id="PF15892">
    <property type="entry name" value="BNR_4"/>
    <property type="match status" value="1"/>
</dbReference>
<protein>
    <submittedName>
        <fullName evidence="1">Sialidase family protein</fullName>
    </submittedName>
</protein>
<name>A0ABY7YXZ1_9HYPH</name>
<dbReference type="EMBL" id="CP118247">
    <property type="protein sequence ID" value="WDR06191.1"/>
    <property type="molecule type" value="Genomic_DNA"/>
</dbReference>
<gene>
    <name evidence="1" type="ORF">PSQ90_01655</name>
</gene>
<accession>A0ABY7YXZ1</accession>
<dbReference type="Gene3D" id="2.120.10.10">
    <property type="match status" value="1"/>
</dbReference>
<reference evidence="1 2" key="1">
    <citation type="submission" date="2023-02" db="EMBL/GenBank/DDBJ databases">
        <title>Devosia chondri sp. nov., isolated from the phycosphere of marine algae.</title>
        <authorList>
            <person name="Kim J.M."/>
            <person name="Lee J.K."/>
            <person name="Choi B.J."/>
            <person name="Bayburt H."/>
            <person name="Jeon C.O."/>
        </authorList>
    </citation>
    <scope>NUCLEOTIDE SEQUENCE [LARGE SCALE GENOMIC DNA]</scope>
    <source>
        <strain evidence="1 2">G2-5</strain>
    </source>
</reference>
<proteinExistence type="predicted"/>
<evidence type="ECO:0000313" key="1">
    <source>
        <dbReference type="EMBL" id="WDR06191.1"/>
    </source>
</evidence>